<feature type="transmembrane region" description="Helical" evidence="10">
    <location>
        <begin position="182"/>
        <end position="203"/>
    </location>
</feature>
<keyword evidence="6 10" id="KW-0472">Membrane</keyword>
<evidence type="ECO:0000256" key="5">
    <source>
        <dbReference type="ARBA" id="ARBA00022989"/>
    </source>
</evidence>
<gene>
    <name evidence="12" type="ORF">MMOR_10380</name>
</gene>
<dbReference type="InterPro" id="IPR013833">
    <property type="entry name" value="Cyt_c_oxidase_su3_a-hlx"/>
</dbReference>
<evidence type="ECO:0000256" key="7">
    <source>
        <dbReference type="ARBA" id="ARBA00031400"/>
    </source>
</evidence>
<dbReference type="Gene3D" id="1.20.120.80">
    <property type="entry name" value="Cytochrome c oxidase, subunit III, four-helix bundle"/>
    <property type="match status" value="1"/>
</dbReference>
<feature type="transmembrane region" description="Helical" evidence="10">
    <location>
        <begin position="135"/>
        <end position="161"/>
    </location>
</feature>
<dbReference type="RefSeq" id="WP_083156519.1">
    <property type="nucleotide sequence ID" value="NZ_AP022560.1"/>
</dbReference>
<dbReference type="GO" id="GO:0005886">
    <property type="term" value="C:plasma membrane"/>
    <property type="evidence" value="ECO:0007669"/>
    <property type="project" value="UniProtKB-SubCell"/>
</dbReference>
<dbReference type="PANTHER" id="PTHR11403:SF6">
    <property type="entry name" value="NITRIC OXIDE REDUCTASE SUBUNIT E"/>
    <property type="match status" value="1"/>
</dbReference>
<dbReference type="Proteomes" id="UP000466681">
    <property type="component" value="Chromosome"/>
</dbReference>
<evidence type="ECO:0000313" key="12">
    <source>
        <dbReference type="EMBL" id="BBX00102.1"/>
    </source>
</evidence>
<evidence type="ECO:0000256" key="2">
    <source>
        <dbReference type="ARBA" id="ARBA00010581"/>
    </source>
</evidence>
<reference evidence="12 13" key="1">
    <citation type="journal article" date="2019" name="Emerg. Microbes Infect.">
        <title>Comprehensive subspecies identification of 175 nontuberculous mycobacteria species based on 7547 genomic profiles.</title>
        <authorList>
            <person name="Matsumoto Y."/>
            <person name="Kinjo T."/>
            <person name="Motooka D."/>
            <person name="Nabeya D."/>
            <person name="Jung N."/>
            <person name="Uechi K."/>
            <person name="Horii T."/>
            <person name="Iida T."/>
            <person name="Fujita J."/>
            <person name="Nakamura S."/>
        </authorList>
    </citation>
    <scope>NUCLEOTIDE SEQUENCE [LARGE SCALE GENOMIC DNA]</scope>
    <source>
        <strain evidence="12 13">JCM 6375</strain>
    </source>
</reference>
<evidence type="ECO:0000256" key="4">
    <source>
        <dbReference type="ARBA" id="ARBA00022692"/>
    </source>
</evidence>
<feature type="domain" description="Heme-copper oxidase subunit III family profile" evidence="11">
    <location>
        <begin position="24"/>
        <end position="204"/>
    </location>
</feature>
<dbReference type="EMBL" id="AP022560">
    <property type="protein sequence ID" value="BBX00102.1"/>
    <property type="molecule type" value="Genomic_DNA"/>
</dbReference>
<dbReference type="InterPro" id="IPR000298">
    <property type="entry name" value="Cyt_c_oxidase-like_su3"/>
</dbReference>
<comment type="catalytic activity">
    <reaction evidence="8">
        <text>4 Fe(II)-[cytochrome c] + O2 + 8 H(+)(in) = 4 Fe(III)-[cytochrome c] + 2 H2O + 4 H(+)(out)</text>
        <dbReference type="Rhea" id="RHEA:11436"/>
        <dbReference type="Rhea" id="RHEA-COMP:10350"/>
        <dbReference type="Rhea" id="RHEA-COMP:14399"/>
        <dbReference type="ChEBI" id="CHEBI:15377"/>
        <dbReference type="ChEBI" id="CHEBI:15378"/>
        <dbReference type="ChEBI" id="CHEBI:15379"/>
        <dbReference type="ChEBI" id="CHEBI:29033"/>
        <dbReference type="ChEBI" id="CHEBI:29034"/>
        <dbReference type="EC" id="7.1.1.9"/>
    </reaction>
</comment>
<dbReference type="GO" id="GO:0004129">
    <property type="term" value="F:cytochrome-c oxidase activity"/>
    <property type="evidence" value="ECO:0007669"/>
    <property type="project" value="UniProtKB-EC"/>
</dbReference>
<comment type="similarity">
    <text evidence="2 9">Belongs to the cytochrome c oxidase subunit 3 family.</text>
</comment>
<evidence type="ECO:0000256" key="10">
    <source>
        <dbReference type="SAM" id="Phobius"/>
    </source>
</evidence>
<keyword evidence="13" id="KW-1185">Reference proteome</keyword>
<name>A0AAD1H7Q0_9MYCO</name>
<proteinExistence type="inferred from homology"/>
<keyword evidence="5 10" id="KW-1133">Transmembrane helix</keyword>
<evidence type="ECO:0000256" key="9">
    <source>
        <dbReference type="RuleBase" id="RU003376"/>
    </source>
</evidence>
<keyword evidence="4 9" id="KW-0812">Transmembrane</keyword>
<feature type="transmembrane region" description="Helical" evidence="10">
    <location>
        <begin position="63"/>
        <end position="84"/>
    </location>
</feature>
<dbReference type="CDD" id="cd00386">
    <property type="entry name" value="Heme_Cu_Oxidase_III_like"/>
    <property type="match status" value="1"/>
</dbReference>
<organism evidence="12 13">
    <name type="scientific">Mycolicibacterium moriokaense</name>
    <dbReference type="NCBI Taxonomy" id="39691"/>
    <lineage>
        <taxon>Bacteria</taxon>
        <taxon>Bacillati</taxon>
        <taxon>Actinomycetota</taxon>
        <taxon>Actinomycetes</taxon>
        <taxon>Mycobacteriales</taxon>
        <taxon>Mycobacteriaceae</taxon>
        <taxon>Mycolicibacterium</taxon>
    </lineage>
</organism>
<sequence>MATTVATTRAKTRRNADSVPGETGIWILVLVDLMFFAAIFGVFMVERGNAPAVFDQSRAQLVVGWGAVNTLILLTSSLTMALAVRSVRQGALVQARRLVAVTAAFGVWFVVNKAIEWTAEIGAGHIPNENHFFLMYYTSAGIHLLHVLIGLVVLAYLYLAITRDIRRGAGPSPILKRNTESGGVFWHFVDLLWVVLFAVLYLAV</sequence>
<evidence type="ECO:0000256" key="6">
    <source>
        <dbReference type="ARBA" id="ARBA00023136"/>
    </source>
</evidence>
<evidence type="ECO:0000256" key="3">
    <source>
        <dbReference type="ARBA" id="ARBA00022347"/>
    </source>
</evidence>
<evidence type="ECO:0000256" key="1">
    <source>
        <dbReference type="ARBA" id="ARBA00004141"/>
    </source>
</evidence>
<comment type="subcellular location">
    <subcellularLocation>
        <location evidence="9">Cell membrane</location>
        <topology evidence="9">Multi-pass membrane protein</topology>
    </subcellularLocation>
    <subcellularLocation>
        <location evidence="1">Membrane</location>
        <topology evidence="1">Multi-pass membrane protein</topology>
    </subcellularLocation>
</comment>
<dbReference type="GO" id="GO:0019646">
    <property type="term" value="P:aerobic electron transport chain"/>
    <property type="evidence" value="ECO:0007669"/>
    <property type="project" value="InterPro"/>
</dbReference>
<dbReference type="SUPFAM" id="SSF81452">
    <property type="entry name" value="Cytochrome c oxidase subunit III-like"/>
    <property type="match status" value="1"/>
</dbReference>
<dbReference type="InterPro" id="IPR024791">
    <property type="entry name" value="Cyt_c/ubiquinol_Oxase_su3"/>
</dbReference>
<dbReference type="InterPro" id="IPR035973">
    <property type="entry name" value="Cyt_c_oxidase_su3-like_sf"/>
</dbReference>
<dbReference type="Pfam" id="PF00510">
    <property type="entry name" value="COX3"/>
    <property type="match status" value="1"/>
</dbReference>
<feature type="transmembrane region" description="Helical" evidence="10">
    <location>
        <begin position="96"/>
        <end position="115"/>
    </location>
</feature>
<feature type="transmembrane region" description="Helical" evidence="10">
    <location>
        <begin position="23"/>
        <end position="43"/>
    </location>
</feature>
<dbReference type="KEGG" id="mmor:MMOR_10380"/>
<evidence type="ECO:0000259" key="11">
    <source>
        <dbReference type="PROSITE" id="PS50253"/>
    </source>
</evidence>
<dbReference type="PANTHER" id="PTHR11403">
    <property type="entry name" value="CYTOCHROME C OXIDASE SUBUNIT III"/>
    <property type="match status" value="1"/>
</dbReference>
<dbReference type="PROSITE" id="PS50253">
    <property type="entry name" value="COX3"/>
    <property type="match status" value="1"/>
</dbReference>
<protein>
    <recommendedName>
        <fullName evidence="3">Probable cytochrome c oxidase subunit 3</fullName>
    </recommendedName>
    <alternativeName>
        <fullName evidence="7">Cytochrome aa3 subunit 3</fullName>
    </alternativeName>
</protein>
<dbReference type="AlphaFoldDB" id="A0AAD1H7Q0"/>
<evidence type="ECO:0000313" key="13">
    <source>
        <dbReference type="Proteomes" id="UP000466681"/>
    </source>
</evidence>
<evidence type="ECO:0000256" key="8">
    <source>
        <dbReference type="ARBA" id="ARBA00047816"/>
    </source>
</evidence>
<accession>A0AAD1H7Q0</accession>